<reference evidence="2 3" key="1">
    <citation type="submission" date="2017-10" db="EMBL/GenBank/DDBJ databases">
        <title>Effective Description of Clostridium neonatale sp. nov. linked to necrotizing enterocolitis in neonates and a clarification of species assignable to the genus Clostridium (Prazmowski 1880) emend. Lawson and Rainey 2016.</title>
        <authorList>
            <person name="Bernard K."/>
            <person name="Burdz T."/>
            <person name="Wiebe D."/>
            <person name="Balcewich B."/>
            <person name="Alfa M."/>
            <person name="Bernier A.-M."/>
        </authorList>
    </citation>
    <scope>NUCLEOTIDE SEQUENCE [LARGE SCALE GENOMIC DNA]</scope>
    <source>
        <strain evidence="2 3">LCDC99A005</strain>
    </source>
</reference>
<protein>
    <recommendedName>
        <fullName evidence="1">KAP NTPase domain-containing protein</fullName>
    </recommendedName>
</protein>
<dbReference type="OrthoDB" id="88903at2"/>
<name>A0A2A7MIX7_9CLOT</name>
<dbReference type="PANTHER" id="PTHR22674:SF6">
    <property type="entry name" value="NTPASE KAP FAMILY P-LOOP DOMAIN-CONTAINING PROTEIN 1"/>
    <property type="match status" value="1"/>
</dbReference>
<evidence type="ECO:0000313" key="3">
    <source>
        <dbReference type="Proteomes" id="UP000220840"/>
    </source>
</evidence>
<accession>A0A2A7MIX7</accession>
<keyword evidence="3" id="KW-1185">Reference proteome</keyword>
<dbReference type="Pfam" id="PF07693">
    <property type="entry name" value="KAP_NTPase"/>
    <property type="match status" value="1"/>
</dbReference>
<sequence length="633" mass="75219">MSKEQNMVNFFNDIASDEDYLGYHPYIEAFNYILENCNELITPPFVFGIHGKWGMGKTTFMNLIKSRIDKEKSFYTININPWEYGKNQNFITIFLAKLYQEVQLKINIQGKKSGEDFIKSIFKPLKLSLDLKAIKMEYDFDKFSFDQQKAVINKFISDNFALKQSINYILNHEFISRKKIVVFVDDLDRCDVYKVMEVIESIKLIFNSKNCIFFLGCDINYLQSALSNKYEKFINFSKENSQDKSISDIDNFSREYLEKIIQIPFYIPAIDAKSIKKYIQSILWNKRVNNKQISIEKNAFLNFKNDLKDDFLSDIIIAADINPRRIKRIINLTFLNYIFMKFKNVENNNLTINTKLLALFCIIREVYPNYYKEKISNELLCRNVIEKFFVSFIKDKNEDNKLIPLDWKFTPVEDVINAQKEKTIKDVNEELEKKNIKTIDEKIYDLFELYFKDRNINTVEELSNDLYYISLYISVSNLNVRNDIDDDTEQWGELANIKSDITGKRLSLFLNNLIGNTAAKNFVYWFFGELYVNNREDYILGIVKNVNIYLSINEKRVWIFRFDFDSKQNILNILFKWRNEYNCPIEKLEDCVTTQRFEPKNKRISISEKLSYDDLEIIKQDIVNIIDIIKKEM</sequence>
<proteinExistence type="predicted"/>
<dbReference type="EMBL" id="PDCJ01000001">
    <property type="protein sequence ID" value="PEG31271.1"/>
    <property type="molecule type" value="Genomic_DNA"/>
</dbReference>
<dbReference type="InterPro" id="IPR027417">
    <property type="entry name" value="P-loop_NTPase"/>
</dbReference>
<dbReference type="Proteomes" id="UP000220840">
    <property type="component" value="Unassembled WGS sequence"/>
</dbReference>
<feature type="domain" description="KAP NTPase" evidence="1">
    <location>
        <begin position="23"/>
        <end position="331"/>
    </location>
</feature>
<dbReference type="STRING" id="137838.GCA_001458595_02668"/>
<dbReference type="SUPFAM" id="SSF52540">
    <property type="entry name" value="P-loop containing nucleoside triphosphate hydrolases"/>
    <property type="match status" value="1"/>
</dbReference>
<dbReference type="Gene3D" id="3.40.50.300">
    <property type="entry name" value="P-loop containing nucleotide triphosphate hydrolases"/>
    <property type="match status" value="1"/>
</dbReference>
<dbReference type="InterPro" id="IPR052754">
    <property type="entry name" value="NTPase_KAP_P-loop"/>
</dbReference>
<dbReference type="InterPro" id="IPR011646">
    <property type="entry name" value="KAP_P-loop"/>
</dbReference>
<evidence type="ECO:0000313" key="2">
    <source>
        <dbReference type="EMBL" id="PEG31271.1"/>
    </source>
</evidence>
<gene>
    <name evidence="2" type="ORF">CQ394_05990</name>
</gene>
<dbReference type="PANTHER" id="PTHR22674">
    <property type="entry name" value="NTPASE, KAP FAMILY P-LOOP DOMAIN-CONTAINING 1"/>
    <property type="match status" value="1"/>
</dbReference>
<dbReference type="AlphaFoldDB" id="A0A2A7MIX7"/>
<evidence type="ECO:0000259" key="1">
    <source>
        <dbReference type="Pfam" id="PF07693"/>
    </source>
</evidence>
<comment type="caution">
    <text evidence="2">The sequence shown here is derived from an EMBL/GenBank/DDBJ whole genome shotgun (WGS) entry which is preliminary data.</text>
</comment>
<organism evidence="2 3">
    <name type="scientific">Clostridium neonatale</name>
    <dbReference type="NCBI Taxonomy" id="137838"/>
    <lineage>
        <taxon>Bacteria</taxon>
        <taxon>Bacillati</taxon>
        <taxon>Bacillota</taxon>
        <taxon>Clostridia</taxon>
        <taxon>Eubacteriales</taxon>
        <taxon>Clostridiaceae</taxon>
        <taxon>Clostridium</taxon>
    </lineage>
</organism>